<protein>
    <submittedName>
        <fullName evidence="3">Uncharacterized protein</fullName>
    </submittedName>
</protein>
<keyword evidence="2" id="KW-0012">Acyltransferase</keyword>
<name>A0ABR2YC55_9CHLO</name>
<accession>A0ABR2YC55</accession>
<dbReference type="InterPro" id="IPR045039">
    <property type="entry name" value="NSI-like"/>
</dbReference>
<dbReference type="PANTHER" id="PTHR43626">
    <property type="entry name" value="ACYL-COA N-ACYLTRANSFERASE"/>
    <property type="match status" value="1"/>
</dbReference>
<evidence type="ECO:0000256" key="1">
    <source>
        <dbReference type="ARBA" id="ARBA00022679"/>
    </source>
</evidence>
<evidence type="ECO:0000256" key="2">
    <source>
        <dbReference type="ARBA" id="ARBA00023315"/>
    </source>
</evidence>
<dbReference type="InterPro" id="IPR016181">
    <property type="entry name" value="Acyl_CoA_acyltransferase"/>
</dbReference>
<gene>
    <name evidence="3" type="ORF">WJX75_004187</name>
</gene>
<dbReference type="Gene3D" id="3.40.630.30">
    <property type="match status" value="1"/>
</dbReference>
<sequence length="194" mass="21464">MESQSLLPAPDRTAFHTINPISRRLGHTVLCLSRRWGPVTGIQGVLLEPPRRPIKPKLLYVGVQAAAAAAMLASDGISSAKAALGHALREKPSPRISKSDEDFENMGVEFVWGYHDLNLEDLNDLFSRVGFPARNPEKLVRALSHTHRTLWIRSTRKSRMARLGQLLGFCRATSDGALSATIWDVAVHPAWQRA</sequence>
<proteinExistence type="predicted"/>
<keyword evidence="4" id="KW-1185">Reference proteome</keyword>
<keyword evidence="1" id="KW-0808">Transferase</keyword>
<dbReference type="Proteomes" id="UP001491310">
    <property type="component" value="Unassembled WGS sequence"/>
</dbReference>
<evidence type="ECO:0000313" key="4">
    <source>
        <dbReference type="Proteomes" id="UP001491310"/>
    </source>
</evidence>
<organism evidence="3 4">
    <name type="scientific">Coccomyxa subellipsoidea</name>
    <dbReference type="NCBI Taxonomy" id="248742"/>
    <lineage>
        <taxon>Eukaryota</taxon>
        <taxon>Viridiplantae</taxon>
        <taxon>Chlorophyta</taxon>
        <taxon>core chlorophytes</taxon>
        <taxon>Trebouxiophyceae</taxon>
        <taxon>Trebouxiophyceae incertae sedis</taxon>
        <taxon>Coccomyxaceae</taxon>
        <taxon>Coccomyxa</taxon>
    </lineage>
</organism>
<evidence type="ECO:0000313" key="3">
    <source>
        <dbReference type="EMBL" id="KAK9902096.1"/>
    </source>
</evidence>
<dbReference type="SUPFAM" id="SSF55729">
    <property type="entry name" value="Acyl-CoA N-acyltransferases (Nat)"/>
    <property type="match status" value="1"/>
</dbReference>
<dbReference type="EMBL" id="JALJOT010000016">
    <property type="protein sequence ID" value="KAK9902096.1"/>
    <property type="molecule type" value="Genomic_DNA"/>
</dbReference>
<comment type="caution">
    <text evidence="3">The sequence shown here is derived from an EMBL/GenBank/DDBJ whole genome shotgun (WGS) entry which is preliminary data.</text>
</comment>
<dbReference type="PANTHER" id="PTHR43626:SF4">
    <property type="entry name" value="GCN5-RELATED N-ACETYLTRANSFERASE 2, CHLOROPLASTIC"/>
    <property type="match status" value="1"/>
</dbReference>
<reference evidence="3 4" key="1">
    <citation type="journal article" date="2024" name="Nat. Commun.">
        <title>Phylogenomics reveals the evolutionary origins of lichenization in chlorophyte algae.</title>
        <authorList>
            <person name="Puginier C."/>
            <person name="Libourel C."/>
            <person name="Otte J."/>
            <person name="Skaloud P."/>
            <person name="Haon M."/>
            <person name="Grisel S."/>
            <person name="Petersen M."/>
            <person name="Berrin J.G."/>
            <person name="Delaux P.M."/>
            <person name="Dal Grande F."/>
            <person name="Keller J."/>
        </authorList>
    </citation>
    <scope>NUCLEOTIDE SEQUENCE [LARGE SCALE GENOMIC DNA]</scope>
    <source>
        <strain evidence="3 4">SAG 216-7</strain>
    </source>
</reference>